<reference evidence="2 3" key="1">
    <citation type="submission" date="2018-05" db="EMBL/GenBank/DDBJ databases">
        <title>Genomic Encyclopedia of Type Strains, Phase IV (KMG-IV): sequencing the most valuable type-strain genomes for metagenomic binning, comparative biology and taxonomic classification.</title>
        <authorList>
            <person name="Goeker M."/>
        </authorList>
    </citation>
    <scope>NUCLEOTIDE SEQUENCE [LARGE SCALE GENOMIC DNA]</scope>
    <source>
        <strain evidence="2 3">DSM 22440</strain>
    </source>
</reference>
<feature type="transmembrane region" description="Helical" evidence="1">
    <location>
        <begin position="67"/>
        <end position="91"/>
    </location>
</feature>
<evidence type="ECO:0000313" key="2">
    <source>
        <dbReference type="EMBL" id="PXW91782.1"/>
    </source>
</evidence>
<comment type="caution">
    <text evidence="2">The sequence shown here is derived from an EMBL/GenBank/DDBJ whole genome shotgun (WGS) entry which is preliminary data.</text>
</comment>
<protein>
    <submittedName>
        <fullName evidence="2">Uncharacterized protein</fullName>
    </submittedName>
</protein>
<dbReference type="Proteomes" id="UP000247922">
    <property type="component" value="Unassembled WGS sequence"/>
</dbReference>
<evidence type="ECO:0000313" key="3">
    <source>
        <dbReference type="Proteomes" id="UP000247922"/>
    </source>
</evidence>
<sequence>MKKYNYWAFYSSIFLLIVSIHAYYASINQIWSIAPPVLVLFFLSLLTLIIGLLGFRDKTSKAARIRSWLSIFFSCILSVTLILGLFVNVYAKEAIVTSQSPGSTYTIEFYTLNGGAASSLSVQGVLNGPLWFKKNLYHDNNQDSIEVEWQSEHVVSINNHLLDLSKGNTFRD</sequence>
<organism evidence="2 3">
    <name type="scientific">Streptohalobacillus salinus</name>
    <dbReference type="NCBI Taxonomy" id="621096"/>
    <lineage>
        <taxon>Bacteria</taxon>
        <taxon>Bacillati</taxon>
        <taxon>Bacillota</taxon>
        <taxon>Bacilli</taxon>
        <taxon>Bacillales</taxon>
        <taxon>Bacillaceae</taxon>
        <taxon>Streptohalobacillus</taxon>
    </lineage>
</organism>
<evidence type="ECO:0000256" key="1">
    <source>
        <dbReference type="SAM" id="Phobius"/>
    </source>
</evidence>
<keyword evidence="1" id="KW-0812">Transmembrane</keyword>
<dbReference type="RefSeq" id="WP_170114343.1">
    <property type="nucleotide sequence ID" value="NZ_QJJR01000004.1"/>
</dbReference>
<dbReference type="InterPro" id="IPR035406">
    <property type="entry name" value="DUF5412"/>
</dbReference>
<dbReference type="Pfam" id="PF17428">
    <property type="entry name" value="DUF5412"/>
    <property type="match status" value="1"/>
</dbReference>
<dbReference type="AlphaFoldDB" id="A0A2V3WCR0"/>
<keyword evidence="1" id="KW-1133">Transmembrane helix</keyword>
<keyword evidence="3" id="KW-1185">Reference proteome</keyword>
<feature type="transmembrane region" description="Helical" evidence="1">
    <location>
        <begin position="7"/>
        <end position="27"/>
    </location>
</feature>
<dbReference type="EMBL" id="QJJR01000004">
    <property type="protein sequence ID" value="PXW91782.1"/>
    <property type="molecule type" value="Genomic_DNA"/>
</dbReference>
<keyword evidence="1" id="KW-0472">Membrane</keyword>
<proteinExistence type="predicted"/>
<feature type="transmembrane region" description="Helical" evidence="1">
    <location>
        <begin position="33"/>
        <end position="55"/>
    </location>
</feature>
<gene>
    <name evidence="2" type="ORF">DES38_104216</name>
</gene>
<name>A0A2V3WCR0_9BACI</name>
<accession>A0A2V3WCR0</accession>